<keyword evidence="1" id="KW-0812">Transmembrane</keyword>
<dbReference type="RefSeq" id="WP_105483135.1">
    <property type="nucleotide sequence ID" value="NZ_NIGF01000005.1"/>
</dbReference>
<organism evidence="2 3">
    <name type="scientific">Abditibacterium utsteinense</name>
    <dbReference type="NCBI Taxonomy" id="1960156"/>
    <lineage>
        <taxon>Bacteria</taxon>
        <taxon>Pseudomonadati</taxon>
        <taxon>Abditibacteriota</taxon>
        <taxon>Abditibacteriia</taxon>
        <taxon>Abditibacteriales</taxon>
        <taxon>Abditibacteriaceae</taxon>
        <taxon>Abditibacterium</taxon>
    </lineage>
</organism>
<dbReference type="SUPFAM" id="SSF54523">
    <property type="entry name" value="Pili subunits"/>
    <property type="match status" value="1"/>
</dbReference>
<evidence type="ECO:0000313" key="3">
    <source>
        <dbReference type="Proteomes" id="UP000237684"/>
    </source>
</evidence>
<dbReference type="InParanoid" id="A0A2S8SUA7"/>
<feature type="transmembrane region" description="Helical" evidence="1">
    <location>
        <begin position="12"/>
        <end position="35"/>
    </location>
</feature>
<evidence type="ECO:0000313" key="2">
    <source>
        <dbReference type="EMBL" id="PQV64339.1"/>
    </source>
</evidence>
<protein>
    <submittedName>
        <fullName evidence="2">Uncharacterized protein</fullName>
    </submittedName>
</protein>
<accession>A0A2S8SUA7</accession>
<keyword evidence="1" id="KW-1133">Transmembrane helix</keyword>
<gene>
    <name evidence="2" type="ORF">B1R32_10520</name>
</gene>
<proteinExistence type="predicted"/>
<keyword evidence="3" id="KW-1185">Reference proteome</keyword>
<name>A0A2S8SUA7_9BACT</name>
<dbReference type="EMBL" id="NIGF01000005">
    <property type="protein sequence ID" value="PQV64339.1"/>
    <property type="molecule type" value="Genomic_DNA"/>
</dbReference>
<comment type="caution">
    <text evidence="2">The sequence shown here is derived from an EMBL/GenBank/DDBJ whole genome shotgun (WGS) entry which is preliminary data.</text>
</comment>
<dbReference type="AlphaFoldDB" id="A0A2S8SUA7"/>
<evidence type="ECO:0000256" key="1">
    <source>
        <dbReference type="SAM" id="Phobius"/>
    </source>
</evidence>
<dbReference type="Proteomes" id="UP000237684">
    <property type="component" value="Unassembled WGS sequence"/>
</dbReference>
<dbReference type="OrthoDB" id="246463at2"/>
<keyword evidence="1" id="KW-0472">Membrane</keyword>
<reference evidence="2 3" key="1">
    <citation type="journal article" date="2018" name="Syst. Appl. Microbiol.">
        <title>Abditibacterium utsteinense sp. nov., the first cultivated member of candidate phylum FBP, isolated from ice-free Antarctic soil samples.</title>
        <authorList>
            <person name="Tahon G."/>
            <person name="Tytgat B."/>
            <person name="Lebbe L."/>
            <person name="Carlier A."/>
            <person name="Willems A."/>
        </authorList>
    </citation>
    <scope>NUCLEOTIDE SEQUENCE [LARGE SCALE GENOMIC DNA]</scope>
    <source>
        <strain evidence="2 3">LMG 29911</strain>
    </source>
</reference>
<sequence length="409" mass="45242">MKLHSVGAKIGLGCGAILVSLLGIGVFYTVLGSALPVPAPLPLPQPNGYDFYIAAARALVPANPPVDAIGDKVSRTPAEIARNYAPSRRQRWIATNAKSWNLLSRATRLPARNSTPRSAVSELTSDYRLLRELARGQSIRVKDFKSKNQWNAALSAGLNTLQMGRDIERGAPLIGSLVGIAVEAIGDSVLQDVPSHLSATEAKSGARRLERLIAGATPFSSVLSEDKWNFATFLSTDWEKPGNRGAGFWGHFLMPKTRILRSYNQMMDEFIAQADKPARAQTKVEQPGPWTYPVNILYSPLPRSFFNDHRRKTLEHLLFLRLALRAYRLENGGYPDEIESLTPKYLAKIPVDAFGRGERLHYRKNADAYTLWSIGPDEIDNGGAPILNKRGRKPRFYTQESRGDVVAQP</sequence>
<dbReference type="Gene3D" id="3.30.700.10">
    <property type="entry name" value="Glycoprotein, Type 4 Pilin"/>
    <property type="match status" value="1"/>
</dbReference>
<dbReference type="InterPro" id="IPR045584">
    <property type="entry name" value="Pilin-like"/>
</dbReference>